<dbReference type="RefSeq" id="WP_107969672.1">
    <property type="nucleotide sequence ID" value="NZ_NWBU01000017.1"/>
</dbReference>
<feature type="transmembrane region" description="Helical" evidence="1">
    <location>
        <begin position="87"/>
        <end position="106"/>
    </location>
</feature>
<keyword evidence="1" id="KW-0472">Membrane</keyword>
<organism evidence="2 3">
    <name type="scientific">Sphingomonas oleivorans</name>
    <dbReference type="NCBI Taxonomy" id="1735121"/>
    <lineage>
        <taxon>Bacteria</taxon>
        <taxon>Pseudomonadati</taxon>
        <taxon>Pseudomonadota</taxon>
        <taxon>Alphaproteobacteria</taxon>
        <taxon>Sphingomonadales</taxon>
        <taxon>Sphingomonadaceae</taxon>
        <taxon>Sphingomonas</taxon>
    </lineage>
</organism>
<evidence type="ECO:0000313" key="2">
    <source>
        <dbReference type="EMBL" id="PTQ07777.1"/>
    </source>
</evidence>
<feature type="transmembrane region" description="Helical" evidence="1">
    <location>
        <begin position="49"/>
        <end position="75"/>
    </location>
</feature>
<keyword evidence="1" id="KW-0812">Transmembrane</keyword>
<accession>A0A2T5FU13</accession>
<reference evidence="2 3" key="1">
    <citation type="submission" date="2017-09" db="EMBL/GenBank/DDBJ databases">
        <title>Sphingomonas panjinensis sp.nov., isolated from oil-contaminated soil.</title>
        <authorList>
            <person name="Wang L."/>
            <person name="Chen L."/>
        </authorList>
    </citation>
    <scope>NUCLEOTIDE SEQUENCE [LARGE SCALE GENOMIC DNA]</scope>
    <source>
        <strain evidence="2 3">FW-11</strain>
    </source>
</reference>
<evidence type="ECO:0000256" key="1">
    <source>
        <dbReference type="SAM" id="Phobius"/>
    </source>
</evidence>
<keyword evidence="3" id="KW-1185">Reference proteome</keyword>
<sequence length="142" mass="15475">MGIQFAMMACGLGMISGLAIFVLSLIYVVVVCLDLLSLGSPDQSIGEPWFSVLELLIIAVTPAMVALMATVHAWVPMRTKMLSLTSLIFMSMTATLTCSVHFSTLILSRTPQFRDEPWAPLLLSFQWPSLGYAGVFPIIAAY</sequence>
<feature type="transmembrane region" description="Helical" evidence="1">
    <location>
        <begin position="12"/>
        <end position="37"/>
    </location>
</feature>
<keyword evidence="1" id="KW-1133">Transmembrane helix</keyword>
<feature type="transmembrane region" description="Helical" evidence="1">
    <location>
        <begin position="118"/>
        <end position="140"/>
    </location>
</feature>
<dbReference type="AlphaFoldDB" id="A0A2T5FU13"/>
<comment type="caution">
    <text evidence="2">The sequence shown here is derived from an EMBL/GenBank/DDBJ whole genome shotgun (WGS) entry which is preliminary data.</text>
</comment>
<name>A0A2T5FU13_9SPHN</name>
<dbReference type="Proteomes" id="UP000244162">
    <property type="component" value="Unassembled WGS sequence"/>
</dbReference>
<evidence type="ECO:0000313" key="3">
    <source>
        <dbReference type="Proteomes" id="UP000244162"/>
    </source>
</evidence>
<dbReference type="OrthoDB" id="1426566at2"/>
<dbReference type="EMBL" id="NWBU01000017">
    <property type="protein sequence ID" value="PTQ07777.1"/>
    <property type="molecule type" value="Genomic_DNA"/>
</dbReference>
<protein>
    <submittedName>
        <fullName evidence="2">Uncharacterized protein</fullName>
    </submittedName>
</protein>
<proteinExistence type="predicted"/>
<gene>
    <name evidence="2" type="ORF">CLG96_16635</name>
</gene>